<dbReference type="InterPro" id="IPR049283">
    <property type="entry name" value="DUF6851"/>
</dbReference>
<evidence type="ECO:0000313" key="9">
    <source>
        <dbReference type="EMBL" id="SFU03618.1"/>
    </source>
</evidence>
<name>A0A1I7CW34_9RHOB</name>
<evidence type="ECO:0000256" key="5">
    <source>
        <dbReference type="ARBA" id="ARBA00023136"/>
    </source>
</evidence>
<dbReference type="PRINTS" id="PR00313">
    <property type="entry name" value="CABNDNGRPT"/>
</dbReference>
<dbReference type="PANTHER" id="PTHR34599">
    <property type="entry name" value="PEROXIDASE-RELATED"/>
    <property type="match status" value="1"/>
</dbReference>
<feature type="domain" description="DUF6851" evidence="7">
    <location>
        <begin position="36"/>
        <end position="154"/>
    </location>
</feature>
<dbReference type="Pfam" id="PF21167">
    <property type="entry name" value="DUF6851"/>
    <property type="match status" value="1"/>
</dbReference>
<dbReference type="GO" id="GO:0005509">
    <property type="term" value="F:calcium ion binding"/>
    <property type="evidence" value="ECO:0007669"/>
    <property type="project" value="InterPro"/>
</dbReference>
<dbReference type="Proteomes" id="UP000182466">
    <property type="component" value="Unassembled WGS sequence"/>
</dbReference>
<comment type="subcellular location">
    <subcellularLocation>
        <location evidence="1">Membrane</location>
    </subcellularLocation>
</comment>
<evidence type="ECO:0000256" key="6">
    <source>
        <dbReference type="SAM" id="MobiDB-lite"/>
    </source>
</evidence>
<dbReference type="PRINTS" id="PR01488">
    <property type="entry name" value="RTXTOXINA"/>
</dbReference>
<evidence type="ECO:0000259" key="8">
    <source>
        <dbReference type="Pfam" id="PF22778"/>
    </source>
</evidence>
<dbReference type="Gene3D" id="1.10.606.10">
    <property type="entry name" value="Vanadium-containing Chloroperoxidase, domain 2"/>
    <property type="match status" value="1"/>
</dbReference>
<dbReference type="SUPFAM" id="SSF48317">
    <property type="entry name" value="Acid phosphatase/Vanadium-dependent haloperoxidase"/>
    <property type="match status" value="1"/>
</dbReference>
<dbReference type="Pfam" id="PF22778">
    <property type="entry name" value="VCPO_2nd"/>
    <property type="match status" value="1"/>
</dbReference>
<evidence type="ECO:0000256" key="2">
    <source>
        <dbReference type="ARBA" id="ARBA00022656"/>
    </source>
</evidence>
<dbReference type="InterPro" id="IPR003995">
    <property type="entry name" value="RTX_toxin_determinant-A"/>
</dbReference>
<protein>
    <submittedName>
        <fullName evidence="9">Hemolysin-type calcium-binding repeat-containing protein</fullName>
    </submittedName>
</protein>
<dbReference type="GO" id="GO:0090729">
    <property type="term" value="F:toxin activity"/>
    <property type="evidence" value="ECO:0007669"/>
    <property type="project" value="UniProtKB-KW"/>
</dbReference>
<dbReference type="Gene3D" id="2.150.10.10">
    <property type="entry name" value="Serralysin-like metalloprotease, C-terminal"/>
    <property type="match status" value="3"/>
</dbReference>
<dbReference type="PROSITE" id="PS00330">
    <property type="entry name" value="HEMOLYSIN_CALCIUM"/>
    <property type="match status" value="4"/>
</dbReference>
<keyword evidence="10" id="KW-1185">Reference proteome</keyword>
<feature type="region of interest" description="Disordered" evidence="6">
    <location>
        <begin position="133"/>
        <end position="192"/>
    </location>
</feature>
<evidence type="ECO:0000313" key="10">
    <source>
        <dbReference type="Proteomes" id="UP000182466"/>
    </source>
</evidence>
<keyword evidence="4" id="KW-0843">Virulence</keyword>
<keyword evidence="5" id="KW-0472">Membrane</keyword>
<feature type="region of interest" description="Disordered" evidence="6">
    <location>
        <begin position="533"/>
        <end position="591"/>
    </location>
</feature>
<feature type="domain" description="Vanadium-dependent haloperoxidase NapH1-like second helical-bundle" evidence="8">
    <location>
        <begin position="308"/>
        <end position="493"/>
    </location>
</feature>
<dbReference type="InterPro" id="IPR052559">
    <property type="entry name" value="V-haloperoxidase"/>
</dbReference>
<dbReference type="InterPro" id="IPR011049">
    <property type="entry name" value="Serralysin-like_metalloprot_C"/>
</dbReference>
<dbReference type="STRING" id="999627.SAMN05216236_12050"/>
<dbReference type="InterPro" id="IPR018511">
    <property type="entry name" value="Hemolysin-typ_Ca-bd_CS"/>
</dbReference>
<dbReference type="Pfam" id="PF00353">
    <property type="entry name" value="HemolysinCabind"/>
    <property type="match status" value="3"/>
</dbReference>
<dbReference type="RefSeq" id="WP_051372370.1">
    <property type="nucleotide sequence ID" value="NZ_FPAW01000020.1"/>
</dbReference>
<reference evidence="9 10" key="1">
    <citation type="submission" date="2016-10" db="EMBL/GenBank/DDBJ databases">
        <authorList>
            <person name="de Groot N.N."/>
        </authorList>
    </citation>
    <scope>NUCLEOTIDE SEQUENCE [LARGE SCALE GENOMIC DNA]</scope>
    <source>
        <strain evidence="9 10">CGMCC 1.10959</strain>
    </source>
</reference>
<proteinExistence type="predicted"/>
<evidence type="ECO:0000256" key="3">
    <source>
        <dbReference type="ARBA" id="ARBA00022737"/>
    </source>
</evidence>
<dbReference type="InterPro" id="IPR001343">
    <property type="entry name" value="Hemolysn_Ca-bd"/>
</dbReference>
<keyword evidence="3" id="KW-0677">Repeat</keyword>
<dbReference type="AlphaFoldDB" id="A0A1I7CW34"/>
<dbReference type="PANTHER" id="PTHR34599:SF2">
    <property type="entry name" value="TRAF-TYPE DOMAIN-CONTAINING PROTEIN"/>
    <property type="match status" value="1"/>
</dbReference>
<dbReference type="OrthoDB" id="7624131at2"/>
<feature type="compositionally biased region" description="Basic and acidic residues" evidence="6">
    <location>
        <begin position="556"/>
        <end position="565"/>
    </location>
</feature>
<dbReference type="GO" id="GO:0004601">
    <property type="term" value="F:peroxidase activity"/>
    <property type="evidence" value="ECO:0007669"/>
    <property type="project" value="InterPro"/>
</dbReference>
<sequence>MATAQSLVAQWNEMLLEGIRSAGAKPTETTYQLHLTSSAVYDAWAAYDPDAYGHYSDLQRPVSEHDMAHKAEAVSYAAYAMLSHFFPAKQAEFDAFMDQLGYDISVSGTDPSTAAGLGNLAAQNVLAARADDGSNAENGYADTTGYTPVNSADPDDPNAPGGVDFDPNSWQPLRVPTGTAVNENGVPIIDPDDPTSYTDQIALTPHWGGVDPFALESGDQFRPVAPPELGNFDTYVDSAGNVTTYDQAWRDQFTEVLHASANLTTEQKVIAEYWADGPRTESPPGHWNQIAQDIALREGHGIDEDAKLFFAVNAAVFDAGIATWEAKFHYNLIRPQSAIRDMYFGQQVQAWGGPDMGTQTIMGEDWQPYQNVTFVTPPFPEFVSGHSAFSMAAARTIAAFVGSDQFYDGTTLGTYDLDDVAGIDLLGQYVANELAFEQWQDVDPVVLQWETLTEAAEEAGISRIYGGIHIQDGNLRSLDLGEQVAAQAQMYWQALFTRGGDDVLYCDPAGGLMIAGAGNDTVHGRAGIDRIQGGSGNDWLSGGRSADSLEGGAGADELRGGHGDDDLTGGDGNDMLRGGSGNDTISGGNGKDTLYGGHGDDLIDGGDGNDILMGGGGHDVLIGGAGADELSGKQGKNVLIGGEGWDILTGGVGEDCFVFQTDDGWGVDTIRRFDTDQDWLLLKGFDEGAQLQTMKFQGATAIFVDGKQIAKIKGLDPEDLIVGDTVFFDDSPLG</sequence>
<dbReference type="InterPro" id="IPR036938">
    <property type="entry name" value="PAP2/HPO_sf"/>
</dbReference>
<accession>A0A1I7CW34</accession>
<gene>
    <name evidence="9" type="ORF">SAMN05216236_12050</name>
</gene>
<keyword evidence="2" id="KW-0800">Toxin</keyword>
<dbReference type="SUPFAM" id="SSF51120">
    <property type="entry name" value="beta-Roll"/>
    <property type="match status" value="2"/>
</dbReference>
<evidence type="ECO:0000256" key="1">
    <source>
        <dbReference type="ARBA" id="ARBA00004370"/>
    </source>
</evidence>
<dbReference type="EMBL" id="FPAW01000020">
    <property type="protein sequence ID" value="SFU03618.1"/>
    <property type="molecule type" value="Genomic_DNA"/>
</dbReference>
<dbReference type="GO" id="GO:0005576">
    <property type="term" value="C:extracellular region"/>
    <property type="evidence" value="ECO:0007669"/>
    <property type="project" value="InterPro"/>
</dbReference>
<evidence type="ECO:0000256" key="4">
    <source>
        <dbReference type="ARBA" id="ARBA00023026"/>
    </source>
</evidence>
<dbReference type="CDD" id="cd03398">
    <property type="entry name" value="PAP2_haloperoxidase"/>
    <property type="match status" value="1"/>
</dbReference>
<dbReference type="eggNOG" id="COG2931">
    <property type="taxonomic scope" value="Bacteria"/>
</dbReference>
<organism evidence="9 10">
    <name type="scientific">Sedimentitalea nanhaiensis</name>
    <dbReference type="NCBI Taxonomy" id="999627"/>
    <lineage>
        <taxon>Bacteria</taxon>
        <taxon>Pseudomonadati</taxon>
        <taxon>Pseudomonadota</taxon>
        <taxon>Alphaproteobacteria</taxon>
        <taxon>Rhodobacterales</taxon>
        <taxon>Paracoccaceae</taxon>
        <taxon>Sedimentitalea</taxon>
    </lineage>
</organism>
<dbReference type="InterPro" id="IPR055161">
    <property type="entry name" value="NapH1-like_2nd"/>
</dbReference>
<evidence type="ECO:0000259" key="7">
    <source>
        <dbReference type="Pfam" id="PF21167"/>
    </source>
</evidence>
<dbReference type="InterPro" id="IPR016119">
    <property type="entry name" value="Br/Cl_peroxidase_C"/>
</dbReference>
<dbReference type="GO" id="GO:0016020">
    <property type="term" value="C:membrane"/>
    <property type="evidence" value="ECO:0007669"/>
    <property type="project" value="UniProtKB-SubCell"/>
</dbReference>